<evidence type="ECO:0000313" key="3">
    <source>
        <dbReference type="EMBL" id="MCL7048157.1"/>
    </source>
</evidence>
<accession>A0AA41VVC7</accession>
<dbReference type="PANTHER" id="PTHR31896">
    <property type="entry name" value="FAMILY REGULATORY PROTEIN, PUTATIVE (AFU_ORTHOLOGUE AFUA_3G14730)-RELATED"/>
    <property type="match status" value="1"/>
</dbReference>
<dbReference type="AlphaFoldDB" id="A0AA41VVC7"/>
<dbReference type="PANTHER" id="PTHR31896:SF43">
    <property type="entry name" value="PROTEIN ENHANCED PSEUDOMONAS SUSCEPTIBILITY 1"/>
    <property type="match status" value="1"/>
</dbReference>
<feature type="region of interest" description="Disordered" evidence="2">
    <location>
        <begin position="1"/>
        <end position="27"/>
    </location>
</feature>
<dbReference type="InterPro" id="IPR023213">
    <property type="entry name" value="CAT-like_dom_sf"/>
</dbReference>
<dbReference type="Proteomes" id="UP001177140">
    <property type="component" value="Unassembled WGS sequence"/>
</dbReference>
<dbReference type="InterPro" id="IPR051283">
    <property type="entry name" value="Sec_Metabolite_Acyltrans"/>
</dbReference>
<evidence type="ECO:0000256" key="1">
    <source>
        <dbReference type="ARBA" id="ARBA00022679"/>
    </source>
</evidence>
<gene>
    <name evidence="3" type="ORF">MKW94_026840</name>
</gene>
<protein>
    <recommendedName>
        <fullName evidence="5">HXXXD-type acyl-transferase family protein</fullName>
    </recommendedName>
</protein>
<dbReference type="Gene3D" id="3.30.559.10">
    <property type="entry name" value="Chloramphenicol acetyltransferase-like domain"/>
    <property type="match status" value="2"/>
</dbReference>
<keyword evidence="1" id="KW-0808">Transferase</keyword>
<comment type="caution">
    <text evidence="3">The sequence shown here is derived from an EMBL/GenBank/DDBJ whole genome shotgun (WGS) entry which is preliminary data.</text>
</comment>
<organism evidence="3 4">
    <name type="scientific">Papaver nudicaule</name>
    <name type="common">Iceland poppy</name>
    <dbReference type="NCBI Taxonomy" id="74823"/>
    <lineage>
        <taxon>Eukaryota</taxon>
        <taxon>Viridiplantae</taxon>
        <taxon>Streptophyta</taxon>
        <taxon>Embryophyta</taxon>
        <taxon>Tracheophyta</taxon>
        <taxon>Spermatophyta</taxon>
        <taxon>Magnoliopsida</taxon>
        <taxon>Ranunculales</taxon>
        <taxon>Papaveraceae</taxon>
        <taxon>Papaveroideae</taxon>
        <taxon>Papaver</taxon>
    </lineage>
</organism>
<name>A0AA41VVC7_PAPNU</name>
<proteinExistence type="predicted"/>
<reference evidence="3" key="1">
    <citation type="submission" date="2022-03" db="EMBL/GenBank/DDBJ databases">
        <title>A functionally conserved STORR gene fusion in Papaver species that diverged 16.8 million years ago.</title>
        <authorList>
            <person name="Catania T."/>
        </authorList>
    </citation>
    <scope>NUCLEOTIDE SEQUENCE</scope>
    <source>
        <strain evidence="3">S-191538</strain>
    </source>
</reference>
<dbReference type="EMBL" id="JAJJMA010301451">
    <property type="protein sequence ID" value="MCL7048157.1"/>
    <property type="molecule type" value="Genomic_DNA"/>
</dbReference>
<evidence type="ECO:0000256" key="2">
    <source>
        <dbReference type="SAM" id="MobiDB-lite"/>
    </source>
</evidence>
<evidence type="ECO:0008006" key="5">
    <source>
        <dbReference type="Google" id="ProtNLM"/>
    </source>
</evidence>
<dbReference type="GO" id="GO:0016740">
    <property type="term" value="F:transferase activity"/>
    <property type="evidence" value="ECO:0007669"/>
    <property type="project" value="UniProtKB-KW"/>
</dbReference>
<dbReference type="Pfam" id="PF02458">
    <property type="entry name" value="Transferase"/>
    <property type="match status" value="1"/>
</dbReference>
<sequence>MSSTKDVRRISTTKVRPASYLDEQNHNHQRIDLSPNDLYPLRHKYMQKGLLFSKQHEEVTNDESIHNKISHLKTSLSHTLDHFFPLAGRLGIEKHEDDNTISVYINCNFEGAEFIHATAEISIEDIQSPTYVPQSIIDPLFSFNGVKNFEGQSHPLLSIQVTELTDGVFISCSANHSVCDGTSIWHFLNIWSEISRSSHNHTSLPPLVFKRWFIKETDCPIRLPISFADKLSAVRMSTRNTEAPSLEGLVERCFRFTKPSIGKLKARALEIVSETKPSMVISSLQAILAHVWTAVIRARISLTNNHDESRSILFALFMNSRAKLIPPLPEAYFGNSLCWGDVLLKEGELLDKGFGFLASSLNEVVNSHSYEKNLSFIKSWIEKPRLPDPSENTNPMDGMLLARSSQRFNKYGNDFGWGRPIAVRTGANGKSYGITTVSSGSVEGSIDIEICLPVEVLKAMENDVEFMEALQ</sequence>
<keyword evidence="4" id="KW-1185">Reference proteome</keyword>
<evidence type="ECO:0000313" key="4">
    <source>
        <dbReference type="Proteomes" id="UP001177140"/>
    </source>
</evidence>